<protein>
    <submittedName>
        <fullName evidence="2">SDR family oxidoreductase</fullName>
        <ecNumber evidence="2">1.1.-.-</ecNumber>
    </submittedName>
</protein>
<evidence type="ECO:0000256" key="1">
    <source>
        <dbReference type="ARBA" id="ARBA00006484"/>
    </source>
</evidence>
<organism evidence="2 3">
    <name type="scientific">Algoriphagus sediminis</name>
    <dbReference type="NCBI Taxonomy" id="3057113"/>
    <lineage>
        <taxon>Bacteria</taxon>
        <taxon>Pseudomonadati</taxon>
        <taxon>Bacteroidota</taxon>
        <taxon>Cytophagia</taxon>
        <taxon>Cytophagales</taxon>
        <taxon>Cyclobacteriaceae</taxon>
        <taxon>Algoriphagus</taxon>
    </lineage>
</organism>
<dbReference type="EMBL" id="JAUEPH010000001">
    <property type="protein sequence ID" value="MDN3202768.1"/>
    <property type="molecule type" value="Genomic_DNA"/>
</dbReference>
<accession>A0ABT7Y8F2</accession>
<dbReference type="SUPFAM" id="SSF51735">
    <property type="entry name" value="NAD(P)-binding Rossmann-fold domains"/>
    <property type="match status" value="1"/>
</dbReference>
<dbReference type="PANTHER" id="PTHR42760">
    <property type="entry name" value="SHORT-CHAIN DEHYDROGENASES/REDUCTASES FAMILY MEMBER"/>
    <property type="match status" value="1"/>
</dbReference>
<comment type="similarity">
    <text evidence="1">Belongs to the short-chain dehydrogenases/reductases (SDR) family.</text>
</comment>
<name>A0ABT7Y8F2_9BACT</name>
<proteinExistence type="inferred from homology"/>
<evidence type="ECO:0000313" key="3">
    <source>
        <dbReference type="Proteomes" id="UP001171916"/>
    </source>
</evidence>
<dbReference type="EC" id="1.1.-.-" evidence="2"/>
<dbReference type="InterPro" id="IPR036291">
    <property type="entry name" value="NAD(P)-bd_dom_sf"/>
</dbReference>
<dbReference type="Gene3D" id="3.40.50.720">
    <property type="entry name" value="NAD(P)-binding Rossmann-like Domain"/>
    <property type="match status" value="1"/>
</dbReference>
<dbReference type="RefSeq" id="WP_289998325.1">
    <property type="nucleotide sequence ID" value="NZ_JAUEPH010000001.1"/>
</dbReference>
<evidence type="ECO:0000313" key="2">
    <source>
        <dbReference type="EMBL" id="MDN3202768.1"/>
    </source>
</evidence>
<keyword evidence="3" id="KW-1185">Reference proteome</keyword>
<sequence>MRLANKALVIIGGTSGIGLAAAQAFIKEGAKLILIGLKESAHSTLDELSSPSVEVIFADARMPETAQSGINRCIERYGDFHGLYHVAGGSGRRFGDGPLHQMTLEAWNQTLELNLTSLMLSNQAALKTLVELEHGGSILNLGSILAFSPSPKYFVTHAYAAAKAAIEGMTISSAAFYAEKNIRLNVLAPALVESPMSQRAMTNDEIMAFSRSKMPLDGGRVGRPDDLTEAAIFLLSDASKFTTGQVLHIDGGWHLSEGQNP</sequence>
<comment type="caution">
    <text evidence="2">The sequence shown here is derived from an EMBL/GenBank/DDBJ whole genome shotgun (WGS) entry which is preliminary data.</text>
</comment>
<reference evidence="2" key="1">
    <citation type="submission" date="2023-06" db="EMBL/GenBank/DDBJ databases">
        <title>Robiginitalea aurantiacus sp. nov. and Algoriphagus sediminis sp. nov., isolated from coastal sediment.</title>
        <authorList>
            <person name="Zhou Z.Y."/>
            <person name="An J."/>
            <person name="Jia Y.W."/>
            <person name="Du Z.J."/>
        </authorList>
    </citation>
    <scope>NUCLEOTIDE SEQUENCE</scope>
    <source>
        <strain evidence="2">C2-7</strain>
    </source>
</reference>
<dbReference type="InterPro" id="IPR002347">
    <property type="entry name" value="SDR_fam"/>
</dbReference>
<dbReference type="Pfam" id="PF13561">
    <property type="entry name" value="adh_short_C2"/>
    <property type="match status" value="1"/>
</dbReference>
<keyword evidence="2" id="KW-0560">Oxidoreductase</keyword>
<dbReference type="Proteomes" id="UP001171916">
    <property type="component" value="Unassembled WGS sequence"/>
</dbReference>
<dbReference type="GO" id="GO:0016491">
    <property type="term" value="F:oxidoreductase activity"/>
    <property type="evidence" value="ECO:0007669"/>
    <property type="project" value="UniProtKB-KW"/>
</dbReference>
<gene>
    <name evidence="2" type="ORF">QVH07_01350</name>
</gene>
<dbReference type="CDD" id="cd05233">
    <property type="entry name" value="SDR_c"/>
    <property type="match status" value="1"/>
</dbReference>
<dbReference type="PRINTS" id="PR00081">
    <property type="entry name" value="GDHRDH"/>
</dbReference>